<reference evidence="4" key="1">
    <citation type="submission" date="2018-09" db="EMBL/GenBank/DDBJ databases">
        <authorList>
            <person name="Zhu H."/>
        </authorList>
    </citation>
    <scope>NUCLEOTIDE SEQUENCE [LARGE SCALE GENOMIC DNA]</scope>
    <source>
        <strain evidence="4">K1R23-30</strain>
    </source>
</reference>
<protein>
    <submittedName>
        <fullName evidence="3">Phenylacetate--CoA ligase family protein</fullName>
    </submittedName>
</protein>
<dbReference type="SUPFAM" id="SSF56801">
    <property type="entry name" value="Acetyl-CoA synthetase-like"/>
    <property type="match status" value="1"/>
</dbReference>
<keyword evidence="3" id="KW-0436">Ligase</keyword>
<feature type="domain" description="AMP-dependent ligase C-terminal" evidence="2">
    <location>
        <begin position="355"/>
        <end position="445"/>
    </location>
</feature>
<name>A0A3A3FJP4_9BURK</name>
<evidence type="ECO:0000259" key="2">
    <source>
        <dbReference type="Pfam" id="PF14535"/>
    </source>
</evidence>
<dbReference type="Pfam" id="PF00501">
    <property type="entry name" value="AMP-binding"/>
    <property type="match status" value="1"/>
</dbReference>
<evidence type="ECO:0000259" key="1">
    <source>
        <dbReference type="Pfam" id="PF00501"/>
    </source>
</evidence>
<dbReference type="InterPro" id="IPR045851">
    <property type="entry name" value="AMP-bd_C_sf"/>
</dbReference>
<keyword evidence="4" id="KW-1185">Reference proteome</keyword>
<dbReference type="Pfam" id="PF14535">
    <property type="entry name" value="AMP-binding_C_2"/>
    <property type="match status" value="1"/>
</dbReference>
<sequence>MRANAPQELDDNSLFDREFETLSPDDLRKYQETRWASQWEYVKKHSRFYQTKLAQYIDRDISLDDLQDLPLTEKDELRISQEADYPFGNYIACPEERVARMHRTSGTTGRPLILSNSQKDAEKVAHVGARSMWAAGLRPRDRVVHCLNYCMWTGGFTDHTILEASGATVLPFGVGNTTQLIQSIKDLGITAISCTPSYPAMLEKVLRDHFPGLSPRDLGLRLGLFGGEGGLDNPAFREAMEEKWGFKVRNANFGLSEVLSILGGQTSWTNDLLFHAGDVIFAEILDPESGKRLPINEGTVGELVCTHLAKECQPLIRYRTRDIVTVTGADAGPDGRTAWRFRVTGRTDDMFNVRGINVFPSAVRAAVEALPQYSSGQFRIVLRGPGPYDRIDVKVEAAQLLSSGDWNGAREALEREIQRRIGSTAVVEMIPFEGLPRTDGKTKWVEQVEV</sequence>
<dbReference type="Gene3D" id="3.30.300.30">
    <property type="match status" value="1"/>
</dbReference>
<organism evidence="3 4">
    <name type="scientific">Noviherbaspirillum saxi</name>
    <dbReference type="NCBI Taxonomy" id="2320863"/>
    <lineage>
        <taxon>Bacteria</taxon>
        <taxon>Pseudomonadati</taxon>
        <taxon>Pseudomonadota</taxon>
        <taxon>Betaproteobacteria</taxon>
        <taxon>Burkholderiales</taxon>
        <taxon>Oxalobacteraceae</taxon>
        <taxon>Noviherbaspirillum</taxon>
    </lineage>
</organism>
<dbReference type="OrthoDB" id="580775at2"/>
<dbReference type="InterPro" id="IPR042099">
    <property type="entry name" value="ANL_N_sf"/>
</dbReference>
<dbReference type="Gene3D" id="3.40.50.12780">
    <property type="entry name" value="N-terminal domain of ligase-like"/>
    <property type="match status" value="1"/>
</dbReference>
<dbReference type="RefSeq" id="WP_119770666.1">
    <property type="nucleotide sequence ID" value="NZ_QYUO01000002.1"/>
</dbReference>
<feature type="domain" description="AMP-dependent synthetase/ligase" evidence="1">
    <location>
        <begin position="73"/>
        <end position="305"/>
    </location>
</feature>
<dbReference type="InterPro" id="IPR028154">
    <property type="entry name" value="AMP-dep_Lig_C"/>
</dbReference>
<dbReference type="Proteomes" id="UP000265955">
    <property type="component" value="Unassembled WGS sequence"/>
</dbReference>
<dbReference type="AlphaFoldDB" id="A0A3A3FJP4"/>
<dbReference type="GO" id="GO:0016874">
    <property type="term" value="F:ligase activity"/>
    <property type="evidence" value="ECO:0007669"/>
    <property type="project" value="UniProtKB-KW"/>
</dbReference>
<dbReference type="InterPro" id="IPR000873">
    <property type="entry name" value="AMP-dep_synth/lig_dom"/>
</dbReference>
<dbReference type="PANTHER" id="PTHR43845">
    <property type="entry name" value="BLR5969 PROTEIN"/>
    <property type="match status" value="1"/>
</dbReference>
<comment type="caution">
    <text evidence="3">The sequence shown here is derived from an EMBL/GenBank/DDBJ whole genome shotgun (WGS) entry which is preliminary data.</text>
</comment>
<proteinExistence type="predicted"/>
<dbReference type="PANTHER" id="PTHR43845:SF1">
    <property type="entry name" value="BLR5969 PROTEIN"/>
    <property type="match status" value="1"/>
</dbReference>
<evidence type="ECO:0000313" key="3">
    <source>
        <dbReference type="EMBL" id="RJF95517.1"/>
    </source>
</evidence>
<accession>A0A3A3FJP4</accession>
<gene>
    <name evidence="3" type="ORF">D3871_19145</name>
</gene>
<evidence type="ECO:0000313" key="4">
    <source>
        <dbReference type="Proteomes" id="UP000265955"/>
    </source>
</evidence>
<dbReference type="EMBL" id="QYUO01000002">
    <property type="protein sequence ID" value="RJF95517.1"/>
    <property type="molecule type" value="Genomic_DNA"/>
</dbReference>